<dbReference type="EMBL" id="BRXR01000001">
    <property type="protein sequence ID" value="GLC32428.1"/>
    <property type="molecule type" value="Genomic_DNA"/>
</dbReference>
<feature type="transmembrane region" description="Helical" evidence="1">
    <location>
        <begin position="33"/>
        <end position="51"/>
    </location>
</feature>
<evidence type="ECO:0000313" key="3">
    <source>
        <dbReference type="Proteomes" id="UP001208567"/>
    </source>
</evidence>
<dbReference type="InterPro" id="IPR014245">
    <property type="entry name" value="Spore_III_AF"/>
</dbReference>
<dbReference type="NCBIfam" id="TIGR02896">
    <property type="entry name" value="spore_III_AF"/>
    <property type="match status" value="1"/>
</dbReference>
<keyword evidence="1" id="KW-0472">Membrane</keyword>
<sequence>MDALKGWIISICTTVFFITAVEMILPNNKMKKYAKFVLGLILITVLINPIIKLFDKNYDIDAYANQAVTYFDEKGYENKLSDYKEESVKNTVNNFKVNLEKTCEKMLTDKYPNNNYKVEAKVSYDKDNQNVVINHINVGVKDGKVEKVKKIEISTKGSYENNSTMNDERAKLLKDYLSKELKVSNEVIVVYKL</sequence>
<reference evidence="2 3" key="1">
    <citation type="journal article" date="2024" name="Int. J. Syst. Evol. Microbiol.">
        <title>Clostridium omnivorum sp. nov., isolated from anoxic soil under the treatment of reductive soil disinfestation.</title>
        <authorList>
            <person name="Ueki A."/>
            <person name="Tonouchi A."/>
            <person name="Kaku N."/>
            <person name="Honma S."/>
            <person name="Ueki K."/>
        </authorList>
    </citation>
    <scope>NUCLEOTIDE SEQUENCE [LARGE SCALE GENOMIC DNA]</scope>
    <source>
        <strain evidence="2 3">E14</strain>
    </source>
</reference>
<dbReference type="RefSeq" id="WP_264851733.1">
    <property type="nucleotide sequence ID" value="NZ_BRXR01000001.1"/>
</dbReference>
<accession>A0ABQ5NAZ2</accession>
<protein>
    <submittedName>
        <fullName evidence="2">Stage III sporulation protein AF</fullName>
    </submittedName>
</protein>
<evidence type="ECO:0000256" key="1">
    <source>
        <dbReference type="SAM" id="Phobius"/>
    </source>
</evidence>
<evidence type="ECO:0000313" key="2">
    <source>
        <dbReference type="EMBL" id="GLC32428.1"/>
    </source>
</evidence>
<organism evidence="2 3">
    <name type="scientific">Clostridium omnivorum</name>
    <dbReference type="NCBI Taxonomy" id="1604902"/>
    <lineage>
        <taxon>Bacteria</taxon>
        <taxon>Bacillati</taxon>
        <taxon>Bacillota</taxon>
        <taxon>Clostridia</taxon>
        <taxon>Eubacteriales</taxon>
        <taxon>Clostridiaceae</taxon>
        <taxon>Clostridium</taxon>
    </lineage>
</organism>
<keyword evidence="1" id="KW-1133">Transmembrane helix</keyword>
<gene>
    <name evidence="2" type="primary">spoIIIAF</name>
    <name evidence="2" type="ORF">bsdE14_38380</name>
</gene>
<name>A0ABQ5NAZ2_9CLOT</name>
<feature type="transmembrane region" description="Helical" evidence="1">
    <location>
        <begin position="6"/>
        <end position="26"/>
    </location>
</feature>
<comment type="caution">
    <text evidence="2">The sequence shown here is derived from an EMBL/GenBank/DDBJ whole genome shotgun (WGS) entry which is preliminary data.</text>
</comment>
<keyword evidence="3" id="KW-1185">Reference proteome</keyword>
<keyword evidence="1" id="KW-0812">Transmembrane</keyword>
<dbReference type="Proteomes" id="UP001208567">
    <property type="component" value="Unassembled WGS sequence"/>
</dbReference>
<dbReference type="Pfam" id="PF09581">
    <property type="entry name" value="Spore_III_AF"/>
    <property type="match status" value="1"/>
</dbReference>
<proteinExistence type="predicted"/>